<dbReference type="RefSeq" id="WP_129887850.1">
    <property type="nucleotide sequence ID" value="NZ_CP035758.1"/>
</dbReference>
<sequence>MLTTITKSITPALSATDLLRELSLFEQVNGVAKIDKKLLESFAKRTTSFSWVNMAMTHLPVGRLIRLLQETPHLLAPRTAHIGNWEDILQGRIGKNNSNTVVCSQLRIGEPLLYEFTQTEDSTLKQGDSIYLPGSLVQAGKRQELPLFTWNGQQFVRRTREKALFTPFVMTEQEGSLVPLTQVHYERALAHPDIHFRFASDIIVKHRQLVEDILSVLIEEATHSKEPEHALVRIIDRVATLDGELQRQHVRIEHGGYRVGESFYPHICDLVAALMLPYYAATRSEYFFANMQALPQAMPVLSKTMIPLLYSILNTHYAVEISEENRGLLNQPCNPHLEWGANGSAGYWPKKSGWFPREARYARAIHQTLLKHFAKIDPIFFVLLPSSIFLLWPNSAYPQDLPLIEQLLRAVHQRTDQLLRKDSQIIMHEIDRVVAEWATQVGGALSPYLRKRFGAAVAQAVPAALPQGSLSLEPSGFAELSMQQASLIVGTLYETLPRL</sequence>
<evidence type="ECO:0000313" key="2">
    <source>
        <dbReference type="Proteomes" id="UP000290365"/>
    </source>
</evidence>
<accession>A0A4P6JPU0</accession>
<dbReference type="AlphaFoldDB" id="A0A4P6JPU0"/>
<name>A0A4P6JPU0_KTERU</name>
<dbReference type="Pfam" id="PF19490">
    <property type="entry name" value="DUF6025"/>
    <property type="match status" value="1"/>
</dbReference>
<evidence type="ECO:0000313" key="1">
    <source>
        <dbReference type="EMBL" id="QBD76786.1"/>
    </source>
</evidence>
<dbReference type="Proteomes" id="UP000290365">
    <property type="component" value="Chromosome"/>
</dbReference>
<protein>
    <submittedName>
        <fullName evidence="1">Uncharacterized protein</fullName>
    </submittedName>
</protein>
<dbReference type="InterPro" id="IPR046067">
    <property type="entry name" value="DUF6025"/>
</dbReference>
<keyword evidence="2" id="KW-1185">Reference proteome</keyword>
<dbReference type="KEGG" id="kbs:EPA93_12540"/>
<dbReference type="OrthoDB" id="2985420at2"/>
<gene>
    <name evidence="1" type="ORF">EPA93_12540</name>
</gene>
<organism evidence="1 2">
    <name type="scientific">Ktedonosporobacter rubrisoli</name>
    <dbReference type="NCBI Taxonomy" id="2509675"/>
    <lineage>
        <taxon>Bacteria</taxon>
        <taxon>Bacillati</taxon>
        <taxon>Chloroflexota</taxon>
        <taxon>Ktedonobacteria</taxon>
        <taxon>Ktedonobacterales</taxon>
        <taxon>Ktedonosporobacteraceae</taxon>
        <taxon>Ktedonosporobacter</taxon>
    </lineage>
</organism>
<reference evidence="1 2" key="1">
    <citation type="submission" date="2019-01" db="EMBL/GenBank/DDBJ databases">
        <title>Ktedonosporobacter rubrisoli SCAWS-G2.</title>
        <authorList>
            <person name="Huang Y."/>
            <person name="Yan B."/>
        </authorList>
    </citation>
    <scope>NUCLEOTIDE SEQUENCE [LARGE SCALE GENOMIC DNA]</scope>
    <source>
        <strain evidence="1 2">SCAWS-G2</strain>
    </source>
</reference>
<proteinExistence type="predicted"/>
<dbReference type="EMBL" id="CP035758">
    <property type="protein sequence ID" value="QBD76786.1"/>
    <property type="molecule type" value="Genomic_DNA"/>
</dbReference>